<protein>
    <submittedName>
        <fullName evidence="1">ComC/BlpC family peptide pheromone/bacteriocin</fullName>
    </submittedName>
</protein>
<evidence type="ECO:0000313" key="2">
    <source>
        <dbReference type="Proteomes" id="UP000273973"/>
    </source>
</evidence>
<proteinExistence type="predicted"/>
<accession>A0A3R8XJN0</accession>
<reference evidence="1 2" key="2">
    <citation type="submission" date="2018-12" db="EMBL/GenBank/DDBJ databases">
        <title>Whole-genome sequences of fifteen clinical Streptococcus suis strains isolated from pigs between 2006 and 2018.</title>
        <authorList>
            <person name="Stevens M.J.A."/>
            <person name="Cernela N."/>
            <person name="Spoerry Serrano N."/>
            <person name="Schmitt S."/>
            <person name="Schrenzel J."/>
            <person name="Stephan R."/>
        </authorList>
    </citation>
    <scope>NUCLEOTIDE SEQUENCE [LARGE SCALE GENOMIC DNA]</scope>
    <source>
        <strain evidence="1 2">SS1014</strain>
    </source>
</reference>
<sequence>MSLSKRSRKMKKQFTELKIEKLETIVGGGDPLAGLKKSVGDFFDSVRGIFVGLRG</sequence>
<reference evidence="1 2" key="1">
    <citation type="submission" date="2018-11" db="EMBL/GenBank/DDBJ databases">
        <authorList>
            <person name="Stevens M.J."/>
            <person name="Cernela N."/>
            <person name="Spoerry Serrano N."/>
            <person name="Schmitt S."/>
            <person name="Schrenzel J."/>
            <person name="Stephan R."/>
        </authorList>
    </citation>
    <scope>NUCLEOTIDE SEQUENCE [LARGE SCALE GENOMIC DNA]</scope>
    <source>
        <strain evidence="1 2">SS1014</strain>
    </source>
</reference>
<name>A0A3R8XJN0_STRSU</name>
<comment type="caution">
    <text evidence="1">The sequence shown here is derived from an EMBL/GenBank/DDBJ whole genome shotgun (WGS) entry which is preliminary data.</text>
</comment>
<dbReference type="Proteomes" id="UP000273973">
    <property type="component" value="Unassembled WGS sequence"/>
</dbReference>
<evidence type="ECO:0000313" key="1">
    <source>
        <dbReference type="EMBL" id="RRR47586.1"/>
    </source>
</evidence>
<dbReference type="AlphaFoldDB" id="A0A3R8XJN0"/>
<organism evidence="1 2">
    <name type="scientific">Streptococcus suis</name>
    <dbReference type="NCBI Taxonomy" id="1307"/>
    <lineage>
        <taxon>Bacteria</taxon>
        <taxon>Bacillati</taxon>
        <taxon>Bacillota</taxon>
        <taxon>Bacilli</taxon>
        <taxon>Lactobacillales</taxon>
        <taxon>Streptococcaceae</taxon>
        <taxon>Streptococcus</taxon>
    </lineage>
</organism>
<gene>
    <name evidence="1" type="ORF">EJA00_07445</name>
</gene>
<dbReference type="EMBL" id="RSDG01000051">
    <property type="protein sequence ID" value="RRR47586.1"/>
    <property type="molecule type" value="Genomic_DNA"/>
</dbReference>